<evidence type="ECO:0000259" key="13">
    <source>
        <dbReference type="PROSITE" id="PS51749"/>
    </source>
</evidence>
<feature type="binding site" evidence="12">
    <location>
        <position position="1052"/>
    </location>
    <ligand>
        <name>Mg(2+)</name>
        <dbReference type="ChEBI" id="CHEBI:18420"/>
        <label>2</label>
    </ligand>
</feature>
<keyword evidence="5 12" id="KW-0378">Hydrolase</keyword>
<evidence type="ECO:0000256" key="6">
    <source>
        <dbReference type="ARBA" id="ARBA00022842"/>
    </source>
</evidence>
<dbReference type="InterPro" id="IPR033114">
    <property type="entry name" value="HNH_CAS9"/>
</dbReference>
<dbReference type="InterPro" id="IPR041383">
    <property type="entry name" value="RuvC_III"/>
</dbReference>
<comment type="cofactor">
    <cofactor evidence="1 12">
        <name>Mg(2+)</name>
        <dbReference type="ChEBI" id="CHEBI:18420"/>
    </cofactor>
</comment>
<evidence type="ECO:0000256" key="7">
    <source>
        <dbReference type="ARBA" id="ARBA00022884"/>
    </source>
</evidence>
<keyword evidence="6 12" id="KW-0460">Magnesium</keyword>
<dbReference type="Gene3D" id="1.10.30.50">
    <property type="match status" value="1"/>
</dbReference>
<dbReference type="Pfam" id="PF13395">
    <property type="entry name" value="HNH_4"/>
    <property type="match status" value="1"/>
</dbReference>
<evidence type="ECO:0000256" key="4">
    <source>
        <dbReference type="ARBA" id="ARBA00022759"/>
    </source>
</evidence>
<evidence type="ECO:0000256" key="8">
    <source>
        <dbReference type="ARBA" id="ARBA00023118"/>
    </source>
</evidence>
<reference evidence="14 15" key="1">
    <citation type="submission" date="2016-10" db="EMBL/GenBank/DDBJ databases">
        <authorList>
            <person name="de Groot N.N."/>
        </authorList>
    </citation>
    <scope>NUCLEOTIDE SEQUENCE [LARGE SCALE GENOMIC DNA]</scope>
    <source>
        <strain evidence="14 15">47C3B</strain>
    </source>
</reference>
<feature type="domain" description="HNH Cas9-type" evidence="13">
    <location>
        <begin position="775"/>
        <end position="947"/>
    </location>
</feature>
<dbReference type="Pfam" id="PF18541">
    <property type="entry name" value="RuvC_III"/>
    <property type="match status" value="1"/>
</dbReference>
<proteinExistence type="inferred from homology"/>
<sequence length="1495" mass="175665">MKTILGLDLGTNSIGWALIKQDFENKEGSILGLGSRIIPMSQDILGDFDKGNSISQTAERTRLRSMRRLRERHLLRRERLHRVLNVLGFLPQHYAAKIDFDKRLGKFLPETETKFVYDSNGEFLFKRSFEEMLAEFKQHQPELLNRKNKKGESAKIQYDWTVYYLRKKALTKEIEKEELAWLLLHFNQKRGYYQLRGEETEEKPNKLEEFYSLRIAQVTADEPQRGSNKIWYNIILENGWVYRRESNQALFDWKDKVRDFIVTTDLNEDGSIKKDKEGNEKRSFRSPKEDDWKLLKKKTESEIDRSKKTVGEFIYDTLLQKPDQKIKGKLIRTIERKFYKEELIRILKKQIELNSNLKDTYLYKQCVEELYPHNLQHQSTLLSKDFLHLFIEDILYYQRPLRSQKSTISNCPLERRTFILDGIKKIEPLKCISKSHPLYQEFRLWQWISNLRIINKDNDWDETAKNLELTGGVETLFDFLTQRKEIDQKALLKYFKLKETTYRWNYVEDKSYPCNETHTMIAGRLAKVKGIPQEFLTKEKEEELWHVIYSVTDKLEYEKALKSFAVKKGLDIESFFDAFRKFPPFPANYGSYSAKAIKKLLPLMRMGEYWDWDKIDKQTKERIGKFIDGEFDEQIKEKVREKIGKQALVSESDYQGLPEWLAKYVVYDRHSEHSEAGKWNTVTNLEEYLRLFRQHSLKNPIVEQVMMETLRTVKDIWNYYGNGVENFFDEIHIELGREMKNTKSDRERISKQNVINENTNLRVKALLIELLNDNDIENVRPYSPMQQDILKIYEDAVLNDSIEIPEDIEKISKLAQPTSSQLQRYKLWLEQKYRSPYTGAIIPLNKLFTPAYEIEHIIPQSRYYDDSFNNKVICEAAVNKLKDNQTGLEFIQNHHGQIVELGMRETTKIFTEDEYTDFIKQHYAKSRAKKNNLMALDIPEKMIERQLNDTRYISKFIMQTLSNIVRTEKDDDGGNSKNVLASNGKITSDLKRDWGMDAIWNDLILPRFERLNNISNSTNFTTYNDRYQKYLPVVPFELQKGFQKKRIDHRHHAMDALIIACATRSHINFMNNKNALDKKKSSAQKQNERFDLKKILCDKKYNSSSSENYEWVFKQPWGTFVPDAKEKLEQVIISFKQNLRVINKTVNQHDILKDGKKESFKQHKGQNWAVRKPLHKDTVSGLISLRKKKMASISIALDTPENIVDKLLKHRIQKFIAEGNDKKMIIKHFKENDHQFNGQDINKIEVYHWENDNVASRTSLDISFNKAKIESITDTGIQKILFKHLNHYNDSPEIAFTPEGIEQMNKNIVDLNNGKLHQPILKVRTYEARGNKFAVGQTGNKKSKYVEAAKGTNLFFAIYVDVNGKRSYETVPLNIVIERQKEGLSSVPETNEAGQKLLMHLCPNDLVYLPTEEEGEFGIPLNFDKLDKEAVNRVYKTVSFSTYQCFFIKHDVATSIVNKIEFSALNKMEKSVEGKMIKDCCVKLKIDRLGNISPA</sequence>
<dbReference type="InterPro" id="IPR032239">
    <property type="entry name" value="Cas9-BH"/>
</dbReference>
<dbReference type="RefSeq" id="WP_091145070.1">
    <property type="nucleotide sequence ID" value="NZ_FNAI01000001.1"/>
</dbReference>
<keyword evidence="9 12" id="KW-0238">DNA-binding</keyword>
<dbReference type="HAMAP" id="MF_01480">
    <property type="entry name" value="Cas9"/>
    <property type="match status" value="1"/>
</dbReference>
<evidence type="ECO:0000256" key="11">
    <source>
        <dbReference type="ARBA" id="ARBA00046380"/>
    </source>
</evidence>
<comment type="subunit">
    <text evidence="11 12">Monomer. Binds crRNA and tracrRNA.</text>
</comment>
<dbReference type="InterPro" id="IPR003615">
    <property type="entry name" value="HNH_nuc"/>
</dbReference>
<organism evidence="14 15">
    <name type="scientific">Mucilaginibacter pineti</name>
    <dbReference type="NCBI Taxonomy" id="1391627"/>
    <lineage>
        <taxon>Bacteria</taxon>
        <taxon>Pseudomonadati</taxon>
        <taxon>Bacteroidota</taxon>
        <taxon>Sphingobacteriia</taxon>
        <taxon>Sphingobacteriales</taxon>
        <taxon>Sphingobacteriaceae</taxon>
        <taxon>Mucilaginibacter</taxon>
    </lineage>
</organism>
<dbReference type="OrthoDB" id="9777169at2"/>
<accession>A0A1G6UQK2</accession>
<dbReference type="EMBL" id="FNAI01000001">
    <property type="protein sequence ID" value="SDD43710.1"/>
    <property type="molecule type" value="Genomic_DNA"/>
</dbReference>
<dbReference type="Pfam" id="PF16593">
    <property type="entry name" value="Cas9-BH"/>
    <property type="match status" value="1"/>
</dbReference>
<feature type="active site" description="Proton acceptor for HNH nuclease domain" evidence="12">
    <location>
        <position position="856"/>
    </location>
</feature>
<dbReference type="GO" id="GO:0043571">
    <property type="term" value="P:maintenance of CRISPR repeat elements"/>
    <property type="evidence" value="ECO:0007669"/>
    <property type="project" value="UniProtKB-UniRule"/>
</dbReference>
<dbReference type="InterPro" id="IPR036397">
    <property type="entry name" value="RNaseH_sf"/>
</dbReference>
<keyword evidence="2 12" id="KW-0540">Nuclease</keyword>
<keyword evidence="7 12" id="KW-0694">RNA-binding</keyword>
<evidence type="ECO:0000256" key="5">
    <source>
        <dbReference type="ARBA" id="ARBA00022801"/>
    </source>
</evidence>
<dbReference type="GO" id="GO:0046872">
    <property type="term" value="F:metal ion binding"/>
    <property type="evidence" value="ECO:0007669"/>
    <property type="project" value="UniProtKB-UniRule"/>
</dbReference>
<feature type="active site" description="For RuvC-like nuclease domain" evidence="12">
    <location>
        <position position="8"/>
    </location>
</feature>
<keyword evidence="10" id="KW-0464">Manganese</keyword>
<keyword evidence="8 12" id="KW-0051">Antiviral defense</keyword>
<comment type="similarity">
    <text evidence="12">Belongs to the CRISPR-associated Cas9 family.</text>
</comment>
<evidence type="ECO:0000313" key="15">
    <source>
        <dbReference type="Proteomes" id="UP000199072"/>
    </source>
</evidence>
<feature type="binding site" evidence="12">
    <location>
        <position position="738"/>
    </location>
    <ligand>
        <name>Mg(2+)</name>
        <dbReference type="ChEBI" id="CHEBI:18420"/>
        <label>2</label>
    </ligand>
</feature>
<name>A0A1G6UQK2_9SPHI</name>
<feature type="binding site" evidence="12">
    <location>
        <position position="8"/>
    </location>
    <ligand>
        <name>Mg(2+)</name>
        <dbReference type="ChEBI" id="CHEBI:18420"/>
        <label>1</label>
    </ligand>
</feature>
<dbReference type="InterPro" id="IPR028629">
    <property type="entry name" value="Cas9"/>
</dbReference>
<dbReference type="STRING" id="1391627.SAMN05216464_101730"/>
<evidence type="ECO:0000256" key="2">
    <source>
        <dbReference type="ARBA" id="ARBA00022722"/>
    </source>
</evidence>
<keyword evidence="15" id="KW-1185">Reference proteome</keyword>
<gene>
    <name evidence="12" type="primary">cas9</name>
    <name evidence="14" type="ORF">SAMN05216464_101730</name>
</gene>
<feature type="binding site" evidence="12">
    <location>
        <position position="738"/>
    </location>
    <ligand>
        <name>Mg(2+)</name>
        <dbReference type="ChEBI" id="CHEBI:18420"/>
        <label>1</label>
    </ligand>
</feature>
<evidence type="ECO:0000256" key="1">
    <source>
        <dbReference type="ARBA" id="ARBA00001946"/>
    </source>
</evidence>
<comment type="function">
    <text evidence="12">CRISPR (clustered regularly interspaced short palindromic repeat) is an adaptive immune system that provides protection against mobile genetic elements (viruses, transposable elements and conjugative plasmids). CRISPR clusters contain spacers, sequences complementary to antecedent mobile elements, and target invading nucleic acids. CRISPR clusters are transcribed and processed into CRISPR RNA (crRNA). In type II CRISPR systems correct processing of pre-crRNA requires a trans-encoded small RNA (tracrRNA), endogenous ribonuclease 3 (rnc) and this protein. The tracrRNA serves as a guide for ribonuclease 3-aided processing of pre-crRNA. Subsequently Cas9/crRNA/tracrRNA endonucleolytically cleaves linear or circular dsDNA target complementary to the spacer; Cas9 is inactive in the absence of the 2 guide RNAs (gRNA). Cas9 recognizes the protospacer adjacent motif (PAM) in the CRISPR repeat sequences to help distinguish self versus nonself, as targets within the bacterial CRISPR locus do not have PAMs. PAM recognition is also required for catalytic activity.</text>
</comment>
<dbReference type="GO" id="GO:0003723">
    <property type="term" value="F:RNA binding"/>
    <property type="evidence" value="ECO:0007669"/>
    <property type="project" value="UniProtKB-UniRule"/>
</dbReference>
<evidence type="ECO:0000313" key="14">
    <source>
        <dbReference type="EMBL" id="SDD43710.1"/>
    </source>
</evidence>
<feature type="binding site" evidence="12">
    <location>
        <position position="8"/>
    </location>
    <ligand>
        <name>Mg(2+)</name>
        <dbReference type="ChEBI" id="CHEBI:18420"/>
        <label>2</label>
    </ligand>
</feature>
<keyword evidence="4 12" id="KW-0255">Endonuclease</keyword>
<keyword evidence="3 12" id="KW-0479">Metal-binding</keyword>
<comment type="domain">
    <text evidence="12">Has 2 endonuclease domains. The discontinuous RuvC-like domain cleaves the target DNA noncomplementary to crRNA while the HNH nuclease domain cleaves the target DNA complementary to crRNA.</text>
</comment>
<evidence type="ECO:0000256" key="10">
    <source>
        <dbReference type="ARBA" id="ARBA00023211"/>
    </source>
</evidence>
<dbReference type="EC" id="3.1.-.-" evidence="12"/>
<dbReference type="GO" id="GO:0003677">
    <property type="term" value="F:DNA binding"/>
    <property type="evidence" value="ECO:0007669"/>
    <property type="project" value="UniProtKB-UniRule"/>
</dbReference>
<protein>
    <recommendedName>
        <fullName evidence="12">CRISPR-associated endonuclease Cas9</fullName>
        <ecNumber evidence="12">3.1.-.-</ecNumber>
    </recommendedName>
</protein>
<evidence type="ECO:0000256" key="3">
    <source>
        <dbReference type="ARBA" id="ARBA00022723"/>
    </source>
</evidence>
<evidence type="ECO:0000256" key="12">
    <source>
        <dbReference type="HAMAP-Rule" id="MF_01480"/>
    </source>
</evidence>
<evidence type="ECO:0000256" key="9">
    <source>
        <dbReference type="ARBA" id="ARBA00023125"/>
    </source>
</evidence>
<dbReference type="Gene3D" id="3.30.420.10">
    <property type="entry name" value="Ribonuclease H-like superfamily/Ribonuclease H"/>
    <property type="match status" value="2"/>
</dbReference>
<dbReference type="Proteomes" id="UP000199072">
    <property type="component" value="Unassembled WGS sequence"/>
</dbReference>
<feature type="binding site" evidence="12">
    <location>
        <position position="734"/>
    </location>
    <ligand>
        <name>Mg(2+)</name>
        <dbReference type="ChEBI" id="CHEBI:18420"/>
        <label>1</label>
    </ligand>
</feature>
<dbReference type="GO" id="GO:0004519">
    <property type="term" value="F:endonuclease activity"/>
    <property type="evidence" value="ECO:0007669"/>
    <property type="project" value="UniProtKB-UniRule"/>
</dbReference>
<dbReference type="GO" id="GO:0051607">
    <property type="term" value="P:defense response to virus"/>
    <property type="evidence" value="ECO:0007669"/>
    <property type="project" value="UniProtKB-UniRule"/>
</dbReference>
<dbReference type="NCBIfam" id="TIGR01865">
    <property type="entry name" value="cas_Csn1"/>
    <property type="match status" value="1"/>
</dbReference>
<dbReference type="GO" id="GO:0016787">
    <property type="term" value="F:hydrolase activity"/>
    <property type="evidence" value="ECO:0007669"/>
    <property type="project" value="UniProtKB-KW"/>
</dbReference>
<dbReference type="PROSITE" id="PS51749">
    <property type="entry name" value="HNH_CAS9"/>
    <property type="match status" value="1"/>
</dbReference>